<dbReference type="EMBL" id="NMUH01001992">
    <property type="protein sequence ID" value="MQL97027.1"/>
    <property type="molecule type" value="Genomic_DNA"/>
</dbReference>
<dbReference type="AlphaFoldDB" id="A0A843VRY9"/>
<feature type="compositionally biased region" description="Low complexity" evidence="1">
    <location>
        <begin position="246"/>
        <end position="257"/>
    </location>
</feature>
<dbReference type="Proteomes" id="UP000652761">
    <property type="component" value="Unassembled WGS sequence"/>
</dbReference>
<proteinExistence type="predicted"/>
<sequence length="1060" mass="116189">MGSVPANEVFASSHDDGTQGEEHDNPLGNDPRDGETASSSESDDDQQPPVSEARQKGKEVVSEVPLLADSPFESQASTSKEISQIRNAMKWFNKEMGSMKSMLAEILKAVGAQAPPPPAPPADQNLDADTSRPSGLSVPVSGPSGPAPAAAAEAEVNEQEPSGPAKHVEGPPGPAEKVSGPSGPLESDHVQTVVEEEVLAPKPPAPSFSSQTPVPPSPPSASTAPPAPQTFKKPQPRPISSPTPFPSQSTFSPVSSTHIPPPPSILEVPPASSSAGASSSGPSSLAGPSPHTSSSPSSLLHPHPPPSFITIIPEGTQIDGPYMSPIKDKFEDTILGSVLKVGQHIHVSDPSYPPSKKRKTSSSFNPLYPPLWFSLTEVTKNRPLYREYLTKVVFAILFNLPFLNLSDHLQTILPYTSLTKIVKAKIFSSAQSLSEEEWARSNKVLCNKFLSARCEVFPPRDHSLTLSEWFLLHHNNSWAPFIQKEIKMIRQFNMFNDYRYLHRLLEVQLSQFRQAIRNLGPELGTAAIQVDFATLQLPKATYLPPLHSLLMDTPVGSVIFDRFVRVMGRIKVQKGSVVAFPRFIFREYHLGHIHAKILAPALSECERLTPAGWAKFYPLSAQQLSYTNVTLAREGRPPISAATFLDMNSLHLVNDPLQIWVEMYKVYVAMRQELKHRQIFYLEDLVGSRVMFPSVVKEDLVGSRVLFPSVVKEDLVRQIATGSYKDHDGSFGQAARTRQGSLLRSDHDRYLCRDDPENAACQVQPALWPCGNPRSAGTYGGPQASALVRHKEYVAERASIAEEDNLNYSMEICNSRSPSSTFSPLPPHHLHLLPSPLLSSADGSLWRDRGAHGGVESDVKMADLGIRPREVCVGKRHYFEVLLGVFDALRLCLFGAGSPWGAAYGRISYWKLKNLTSKVVDVKLFRRNLKAGFLAINMRLTVGPSTGLRLDEWNLAILLVSLGVECDSIQCVPIVVVTIWFSWGPFFTSLTNSYEEFGITLPVPALSSNPSELRLVGDGSEFRSIMALRLRHVEKVAEQVPQQEARDAPPPQQVQPGLQV</sequence>
<accession>A0A843VRY9</accession>
<keyword evidence="3" id="KW-1185">Reference proteome</keyword>
<feature type="compositionally biased region" description="Low complexity" evidence="1">
    <location>
        <begin position="133"/>
        <end position="154"/>
    </location>
</feature>
<comment type="caution">
    <text evidence="2">The sequence shown here is derived from an EMBL/GenBank/DDBJ whole genome shotgun (WGS) entry which is preliminary data.</text>
</comment>
<feature type="compositionally biased region" description="Pro residues" evidence="1">
    <location>
        <begin position="236"/>
        <end position="245"/>
    </location>
</feature>
<protein>
    <submittedName>
        <fullName evidence="2">Uncharacterized protein</fullName>
    </submittedName>
</protein>
<feature type="region of interest" description="Disordered" evidence="1">
    <location>
        <begin position="1039"/>
        <end position="1060"/>
    </location>
</feature>
<feature type="compositionally biased region" description="Basic and acidic residues" evidence="1">
    <location>
        <begin position="13"/>
        <end position="35"/>
    </location>
</feature>
<feature type="compositionally biased region" description="Polar residues" evidence="1">
    <location>
        <begin position="72"/>
        <end position="82"/>
    </location>
</feature>
<feature type="region of interest" description="Disordered" evidence="1">
    <location>
        <begin position="111"/>
        <end position="314"/>
    </location>
</feature>
<feature type="compositionally biased region" description="Low complexity" evidence="1">
    <location>
        <begin position="265"/>
        <end position="301"/>
    </location>
</feature>
<evidence type="ECO:0000256" key="1">
    <source>
        <dbReference type="SAM" id="MobiDB-lite"/>
    </source>
</evidence>
<name>A0A843VRY9_COLES</name>
<feature type="region of interest" description="Disordered" evidence="1">
    <location>
        <begin position="1"/>
        <end position="82"/>
    </location>
</feature>
<evidence type="ECO:0000313" key="2">
    <source>
        <dbReference type="EMBL" id="MQL97027.1"/>
    </source>
</evidence>
<reference evidence="2" key="1">
    <citation type="submission" date="2017-07" db="EMBL/GenBank/DDBJ databases">
        <title>Taro Niue Genome Assembly and Annotation.</title>
        <authorList>
            <person name="Atibalentja N."/>
            <person name="Keating K."/>
            <person name="Fields C.J."/>
        </authorList>
    </citation>
    <scope>NUCLEOTIDE SEQUENCE</scope>
    <source>
        <strain evidence="2">Niue_2</strain>
        <tissue evidence="2">Leaf</tissue>
    </source>
</reference>
<organism evidence="2 3">
    <name type="scientific">Colocasia esculenta</name>
    <name type="common">Wild taro</name>
    <name type="synonym">Arum esculentum</name>
    <dbReference type="NCBI Taxonomy" id="4460"/>
    <lineage>
        <taxon>Eukaryota</taxon>
        <taxon>Viridiplantae</taxon>
        <taxon>Streptophyta</taxon>
        <taxon>Embryophyta</taxon>
        <taxon>Tracheophyta</taxon>
        <taxon>Spermatophyta</taxon>
        <taxon>Magnoliopsida</taxon>
        <taxon>Liliopsida</taxon>
        <taxon>Araceae</taxon>
        <taxon>Aroideae</taxon>
        <taxon>Colocasieae</taxon>
        <taxon>Colocasia</taxon>
    </lineage>
</organism>
<evidence type="ECO:0000313" key="3">
    <source>
        <dbReference type="Proteomes" id="UP000652761"/>
    </source>
</evidence>
<gene>
    <name evidence="2" type="ORF">Taro_029710</name>
</gene>